<sequence>MIRPTPMQSTNITHNKNLTQPKNPKLRTRAKPMDEAQRENARRTRNAGSSLAH</sequence>
<accession>A0A0B6ZC42</accession>
<name>A0A0B6ZC42_9EUPU</name>
<evidence type="ECO:0000256" key="1">
    <source>
        <dbReference type="SAM" id="MobiDB-lite"/>
    </source>
</evidence>
<dbReference type="EMBL" id="HACG01019299">
    <property type="protein sequence ID" value="CEK66164.1"/>
    <property type="molecule type" value="Transcribed_RNA"/>
</dbReference>
<feature type="compositionally biased region" description="Polar residues" evidence="1">
    <location>
        <begin position="1"/>
        <end position="22"/>
    </location>
</feature>
<feature type="compositionally biased region" description="Basic and acidic residues" evidence="1">
    <location>
        <begin position="31"/>
        <end position="42"/>
    </location>
</feature>
<protein>
    <submittedName>
        <fullName evidence="2">Uncharacterized protein</fullName>
    </submittedName>
</protein>
<proteinExistence type="predicted"/>
<evidence type="ECO:0000313" key="2">
    <source>
        <dbReference type="EMBL" id="CEK66164.1"/>
    </source>
</evidence>
<organism evidence="2">
    <name type="scientific">Arion vulgaris</name>
    <dbReference type="NCBI Taxonomy" id="1028688"/>
    <lineage>
        <taxon>Eukaryota</taxon>
        <taxon>Metazoa</taxon>
        <taxon>Spiralia</taxon>
        <taxon>Lophotrochozoa</taxon>
        <taxon>Mollusca</taxon>
        <taxon>Gastropoda</taxon>
        <taxon>Heterobranchia</taxon>
        <taxon>Euthyneura</taxon>
        <taxon>Panpulmonata</taxon>
        <taxon>Eupulmonata</taxon>
        <taxon>Stylommatophora</taxon>
        <taxon>Helicina</taxon>
        <taxon>Arionoidea</taxon>
        <taxon>Arionidae</taxon>
        <taxon>Arion</taxon>
    </lineage>
</organism>
<feature type="region of interest" description="Disordered" evidence="1">
    <location>
        <begin position="1"/>
        <end position="53"/>
    </location>
</feature>
<reference evidence="2" key="1">
    <citation type="submission" date="2014-12" db="EMBL/GenBank/DDBJ databases">
        <title>Insight into the proteome of Arion vulgaris.</title>
        <authorList>
            <person name="Aradska J."/>
            <person name="Bulat T."/>
            <person name="Smidak R."/>
            <person name="Sarate P."/>
            <person name="Gangsoo J."/>
            <person name="Sialana F."/>
            <person name="Bilban M."/>
            <person name="Lubec G."/>
        </authorList>
    </citation>
    <scope>NUCLEOTIDE SEQUENCE</scope>
    <source>
        <tissue evidence="2">Skin</tissue>
    </source>
</reference>
<gene>
    <name evidence="2" type="primary">ORF57534</name>
</gene>
<dbReference type="AlphaFoldDB" id="A0A0B6ZC42"/>